<name>A0ABU7C786_9TELE</name>
<sequence>MAPLLLLAVWLLGVGAFLDAEDTSTRERLFLSSLGLSERPRPAGSQQPRRPIPSEIWRMFRRSANIQARESESCTVSEYGVRGNIIRYVQDQGGELLVRRSRPCRWLSSSFSD</sequence>
<dbReference type="Proteomes" id="UP001345963">
    <property type="component" value="Unassembled WGS sequence"/>
</dbReference>
<proteinExistence type="predicted"/>
<keyword evidence="1" id="KW-0732">Signal</keyword>
<evidence type="ECO:0000313" key="2">
    <source>
        <dbReference type="EMBL" id="MED6258484.1"/>
    </source>
</evidence>
<keyword evidence="3" id="KW-1185">Reference proteome</keyword>
<protein>
    <submittedName>
        <fullName evidence="2">Uncharacterized protein</fullName>
    </submittedName>
</protein>
<comment type="caution">
    <text evidence="2">The sequence shown here is derived from an EMBL/GenBank/DDBJ whole genome shotgun (WGS) entry which is preliminary data.</text>
</comment>
<accession>A0ABU7C786</accession>
<feature type="chain" id="PRO_5046316313" evidence="1">
    <location>
        <begin position="21"/>
        <end position="113"/>
    </location>
</feature>
<organism evidence="2 3">
    <name type="scientific">Ataeniobius toweri</name>
    <dbReference type="NCBI Taxonomy" id="208326"/>
    <lineage>
        <taxon>Eukaryota</taxon>
        <taxon>Metazoa</taxon>
        <taxon>Chordata</taxon>
        <taxon>Craniata</taxon>
        <taxon>Vertebrata</taxon>
        <taxon>Euteleostomi</taxon>
        <taxon>Actinopterygii</taxon>
        <taxon>Neopterygii</taxon>
        <taxon>Teleostei</taxon>
        <taxon>Neoteleostei</taxon>
        <taxon>Acanthomorphata</taxon>
        <taxon>Ovalentaria</taxon>
        <taxon>Atherinomorphae</taxon>
        <taxon>Cyprinodontiformes</taxon>
        <taxon>Goodeidae</taxon>
        <taxon>Ataeniobius</taxon>
    </lineage>
</organism>
<reference evidence="2 3" key="1">
    <citation type="submission" date="2021-07" db="EMBL/GenBank/DDBJ databases">
        <authorList>
            <person name="Palmer J.M."/>
        </authorList>
    </citation>
    <scope>NUCLEOTIDE SEQUENCE [LARGE SCALE GENOMIC DNA]</scope>
    <source>
        <strain evidence="2 3">AT_MEX2019</strain>
        <tissue evidence="2">Muscle</tissue>
    </source>
</reference>
<evidence type="ECO:0000256" key="1">
    <source>
        <dbReference type="SAM" id="SignalP"/>
    </source>
</evidence>
<feature type="signal peptide" evidence="1">
    <location>
        <begin position="1"/>
        <end position="20"/>
    </location>
</feature>
<dbReference type="EMBL" id="JAHUTI010080626">
    <property type="protein sequence ID" value="MED6258484.1"/>
    <property type="molecule type" value="Genomic_DNA"/>
</dbReference>
<evidence type="ECO:0000313" key="3">
    <source>
        <dbReference type="Proteomes" id="UP001345963"/>
    </source>
</evidence>
<gene>
    <name evidence="2" type="ORF">ATANTOWER_008036</name>
</gene>